<dbReference type="InterPro" id="IPR050469">
    <property type="entry name" value="Diguanylate_Cyclase"/>
</dbReference>
<feature type="signal peptide" evidence="4">
    <location>
        <begin position="1"/>
        <end position="31"/>
    </location>
</feature>
<dbReference type="InterPro" id="IPR029787">
    <property type="entry name" value="Nucleotide_cyclase"/>
</dbReference>
<dbReference type="InterPro" id="IPR011622">
    <property type="entry name" value="7TMR_DISM_rcpt_extracell_dom2"/>
</dbReference>
<dbReference type="CDD" id="cd01949">
    <property type="entry name" value="GGDEF"/>
    <property type="match status" value="1"/>
</dbReference>
<evidence type="ECO:0000259" key="5">
    <source>
        <dbReference type="PROSITE" id="PS50887"/>
    </source>
</evidence>
<dbReference type="InterPro" id="IPR000160">
    <property type="entry name" value="GGDEF_dom"/>
</dbReference>
<dbReference type="Gene3D" id="3.30.70.270">
    <property type="match status" value="1"/>
</dbReference>
<dbReference type="NCBIfam" id="TIGR00254">
    <property type="entry name" value="GGDEF"/>
    <property type="match status" value="1"/>
</dbReference>
<keyword evidence="4" id="KW-0732">Signal</keyword>
<dbReference type="EMBL" id="BAABBO010000010">
    <property type="protein sequence ID" value="GAA3964926.1"/>
    <property type="molecule type" value="Genomic_DNA"/>
</dbReference>
<protein>
    <recommendedName>
        <fullName evidence="1">diguanylate cyclase</fullName>
        <ecNumber evidence="1">2.7.7.65</ecNumber>
    </recommendedName>
</protein>
<organism evidence="6 7">
    <name type="scientific">Allohahella marinimesophila</name>
    <dbReference type="NCBI Taxonomy" id="1054972"/>
    <lineage>
        <taxon>Bacteria</taxon>
        <taxon>Pseudomonadati</taxon>
        <taxon>Pseudomonadota</taxon>
        <taxon>Gammaproteobacteria</taxon>
        <taxon>Oceanospirillales</taxon>
        <taxon>Hahellaceae</taxon>
        <taxon>Allohahella</taxon>
    </lineage>
</organism>
<dbReference type="PROSITE" id="PS50887">
    <property type="entry name" value="GGDEF"/>
    <property type="match status" value="1"/>
</dbReference>
<feature type="domain" description="GGDEF" evidence="5">
    <location>
        <begin position="477"/>
        <end position="613"/>
    </location>
</feature>
<feature type="chain" id="PRO_5045195591" description="diguanylate cyclase" evidence="4">
    <location>
        <begin position="32"/>
        <end position="615"/>
    </location>
</feature>
<feature type="transmembrane region" description="Helical" evidence="3">
    <location>
        <begin position="300"/>
        <end position="318"/>
    </location>
</feature>
<feature type="transmembrane region" description="Helical" evidence="3">
    <location>
        <begin position="206"/>
        <end position="225"/>
    </location>
</feature>
<dbReference type="Gene3D" id="2.60.40.2380">
    <property type="match status" value="1"/>
</dbReference>
<dbReference type="EC" id="2.7.7.65" evidence="1"/>
<name>A0ABP7PGT2_9GAMM</name>
<dbReference type="Pfam" id="PF07696">
    <property type="entry name" value="7TMR-DISMED2"/>
    <property type="match status" value="1"/>
</dbReference>
<dbReference type="InterPro" id="IPR043128">
    <property type="entry name" value="Rev_trsase/Diguanyl_cyclase"/>
</dbReference>
<comment type="caution">
    <text evidence="6">The sequence shown here is derived from an EMBL/GenBank/DDBJ whole genome shotgun (WGS) entry which is preliminary data.</text>
</comment>
<comment type="catalytic activity">
    <reaction evidence="2">
        <text>2 GTP = 3',3'-c-di-GMP + 2 diphosphate</text>
        <dbReference type="Rhea" id="RHEA:24898"/>
        <dbReference type="ChEBI" id="CHEBI:33019"/>
        <dbReference type="ChEBI" id="CHEBI:37565"/>
        <dbReference type="ChEBI" id="CHEBI:58805"/>
        <dbReference type="EC" id="2.7.7.65"/>
    </reaction>
</comment>
<keyword evidence="7" id="KW-1185">Reference proteome</keyword>
<accession>A0ABP7PGT2</accession>
<dbReference type="Proteomes" id="UP001501337">
    <property type="component" value="Unassembled WGS sequence"/>
</dbReference>
<evidence type="ECO:0000256" key="1">
    <source>
        <dbReference type="ARBA" id="ARBA00012528"/>
    </source>
</evidence>
<feature type="transmembrane region" description="Helical" evidence="3">
    <location>
        <begin position="269"/>
        <end position="288"/>
    </location>
</feature>
<dbReference type="SUPFAM" id="SSF55073">
    <property type="entry name" value="Nucleotide cyclase"/>
    <property type="match status" value="1"/>
</dbReference>
<keyword evidence="3" id="KW-0812">Transmembrane</keyword>
<proteinExistence type="predicted"/>
<keyword evidence="3" id="KW-1133">Transmembrane helix</keyword>
<evidence type="ECO:0000256" key="3">
    <source>
        <dbReference type="SAM" id="Phobius"/>
    </source>
</evidence>
<evidence type="ECO:0000256" key="2">
    <source>
        <dbReference type="ARBA" id="ARBA00034247"/>
    </source>
</evidence>
<feature type="transmembrane region" description="Helical" evidence="3">
    <location>
        <begin position="232"/>
        <end position="249"/>
    </location>
</feature>
<dbReference type="Pfam" id="PF07695">
    <property type="entry name" value="7TMR-DISM_7TM"/>
    <property type="match status" value="1"/>
</dbReference>
<reference evidence="7" key="1">
    <citation type="journal article" date="2019" name="Int. J. Syst. Evol. Microbiol.">
        <title>The Global Catalogue of Microorganisms (GCM) 10K type strain sequencing project: providing services to taxonomists for standard genome sequencing and annotation.</title>
        <authorList>
            <consortium name="The Broad Institute Genomics Platform"/>
            <consortium name="The Broad Institute Genome Sequencing Center for Infectious Disease"/>
            <person name="Wu L."/>
            <person name="Ma J."/>
        </authorList>
    </citation>
    <scope>NUCLEOTIDE SEQUENCE [LARGE SCALE GENOMIC DNA]</scope>
    <source>
        <strain evidence="7">JCM 17555</strain>
    </source>
</reference>
<evidence type="ECO:0000313" key="7">
    <source>
        <dbReference type="Proteomes" id="UP001501337"/>
    </source>
</evidence>
<dbReference type="PANTHER" id="PTHR45138:SF9">
    <property type="entry name" value="DIGUANYLATE CYCLASE DGCM-RELATED"/>
    <property type="match status" value="1"/>
</dbReference>
<dbReference type="PANTHER" id="PTHR45138">
    <property type="entry name" value="REGULATORY COMPONENTS OF SENSORY TRANSDUCTION SYSTEM"/>
    <property type="match status" value="1"/>
</dbReference>
<feature type="transmembrane region" description="Helical" evidence="3">
    <location>
        <begin position="324"/>
        <end position="343"/>
    </location>
</feature>
<gene>
    <name evidence="6" type="ORF">GCM10022278_23420</name>
</gene>
<evidence type="ECO:0000256" key="4">
    <source>
        <dbReference type="SAM" id="SignalP"/>
    </source>
</evidence>
<sequence length="615" mass="69791">MTSGLYRAGTCSAQWLLYLAFLLLFTMSAIAAESPDSPTRSPVQLDAPQGRYELSLALRYVEDPAHDLNLARVQDLQEAGELKGGQSKAFNFGFTDSAYWFHVRLQSLHPDDDEWVLESLYPIMDFLELYIVRPGGEIQHFRSGDSVPFGQRSLSNHNINFAFDLEPEQTVDLYLRAATSGAVQMPLVLWTKDAFFAQDHVSSRLYGLYYGLLLALAIYNLLIFLSIRDMNYLLYVAYIVTYGLFQLSLNGFSFELLWPDSPWWNNRAIAFTMGLGMVFIIAFSQSFLSLKTNAPRTHKLFNIMLVLFIGVMLTSLILPYGPVIRVGTLLTAITSAGIFIVGLRCWLQDFKPARYFMISWTILLCGMLVYALKTFGLLPINFFTEFSIQIGSALEMIFLSLALADRIRLVTTENQRMQREQNQELERRVGMRTLELEEANNKLKELNAIDGLTKLKNRRFFDETIDHEWRKSSRDVSHLSILLLDVDHFKRFNDTYGHQCGDACLQHLADIYKGCVSRAGDFVARYGGEEFAILLCHTSPEGARLVAERVRERVEQHPLEWEGKSLPVTVSVGVSSQIPKSAERDVSALIREADEALYAAKGAGRNRVMVYQRSS</sequence>
<dbReference type="InterPro" id="IPR011623">
    <property type="entry name" value="7TMR_DISM_rcpt_extracell_dom1"/>
</dbReference>
<evidence type="ECO:0000313" key="6">
    <source>
        <dbReference type="EMBL" id="GAA3964926.1"/>
    </source>
</evidence>
<dbReference type="RefSeq" id="WP_344806541.1">
    <property type="nucleotide sequence ID" value="NZ_BAABBO010000010.1"/>
</dbReference>
<feature type="transmembrane region" description="Helical" evidence="3">
    <location>
        <begin position="355"/>
        <end position="380"/>
    </location>
</feature>
<keyword evidence="3" id="KW-0472">Membrane</keyword>
<dbReference type="Pfam" id="PF00990">
    <property type="entry name" value="GGDEF"/>
    <property type="match status" value="1"/>
</dbReference>
<dbReference type="SMART" id="SM00267">
    <property type="entry name" value="GGDEF"/>
    <property type="match status" value="1"/>
</dbReference>
<feature type="transmembrane region" description="Helical" evidence="3">
    <location>
        <begin position="386"/>
        <end position="404"/>
    </location>
</feature>